<keyword evidence="1" id="KW-0472">Membrane</keyword>
<reference evidence="2" key="1">
    <citation type="journal article" date="2018" name="Genome Biol.">
        <title>SKESA: strategic k-mer extension for scrupulous assemblies.</title>
        <authorList>
            <person name="Souvorov A."/>
            <person name="Agarwala R."/>
            <person name="Lipman D.J."/>
        </authorList>
    </citation>
    <scope>NUCLEOTIDE SEQUENCE</scope>
    <source>
        <strain evidence="2">AZ00058701</strain>
        <strain evidence="3">CL18-200174</strain>
    </source>
</reference>
<dbReference type="InterPro" id="IPR021354">
    <property type="entry name" value="DUF2975"/>
</dbReference>
<evidence type="ECO:0000313" key="3">
    <source>
        <dbReference type="EMBL" id="HAU2396299.1"/>
    </source>
</evidence>
<gene>
    <name evidence="2" type="ORF">JBJ86_08825</name>
    <name evidence="3" type="ORF">JBK99_08145</name>
    <name evidence="5" type="ORF">NCTC12000_00559</name>
    <name evidence="4" type="ORF">O6C86_13545</name>
</gene>
<evidence type="ECO:0000313" key="2">
    <source>
        <dbReference type="EMBL" id="HAU1880342.1"/>
    </source>
</evidence>
<feature type="transmembrane region" description="Helical" evidence="1">
    <location>
        <begin position="12"/>
        <end position="34"/>
    </location>
</feature>
<evidence type="ECO:0000313" key="7">
    <source>
        <dbReference type="Proteomes" id="UP001071279"/>
    </source>
</evidence>
<feature type="transmembrane region" description="Helical" evidence="1">
    <location>
        <begin position="59"/>
        <end position="79"/>
    </location>
</feature>
<reference evidence="3" key="3">
    <citation type="submission" date="2019-09" db="EMBL/GenBank/DDBJ databases">
        <authorList>
            <consortium name="NCBI Pathogen Detection Project"/>
        </authorList>
    </citation>
    <scope>NUCLEOTIDE SEQUENCE</scope>
    <source>
        <strain evidence="2">AZ00058701</strain>
        <strain evidence="3">CL18-200174</strain>
    </source>
</reference>
<dbReference type="STRING" id="91892.BIZ52_02400"/>
<organism evidence="4 7">
    <name type="scientific">Legionella pneumophila</name>
    <dbReference type="NCBI Taxonomy" id="446"/>
    <lineage>
        <taxon>Bacteria</taxon>
        <taxon>Pseudomonadati</taxon>
        <taxon>Pseudomonadota</taxon>
        <taxon>Gammaproteobacteria</taxon>
        <taxon>Legionellales</taxon>
        <taxon>Legionellaceae</taxon>
        <taxon>Legionella</taxon>
    </lineage>
</organism>
<reference evidence="5 6" key="2">
    <citation type="submission" date="2018-06" db="EMBL/GenBank/DDBJ databases">
        <authorList>
            <consortium name="Pathogen Informatics"/>
            <person name="Doyle S."/>
        </authorList>
    </citation>
    <scope>NUCLEOTIDE SEQUENCE [LARGE SCALE GENOMIC DNA]</scope>
    <source>
        <strain evidence="5 6">NCTC12000</strain>
    </source>
</reference>
<protein>
    <submittedName>
        <fullName evidence="4">DUF2975 domain-containing protein</fullName>
    </submittedName>
    <submittedName>
        <fullName evidence="5">Protein of uncharacterized function (DUF2975)</fullName>
    </submittedName>
</protein>
<sequence length="179" mass="20374">MKKIKSVSHLLFLLFKTLAYGLPLVTTYFILFHFESMLNWGGWHSLLSTPVKDPSHFSLLHRFIILLIEALPLSINVLICHQLAKLFRLYEHGYLFEEENIRLIKNISIYLISGELIQLLYQPLITAALTFTNPSGQRIASITLGTANLSTLITAFIILIASWIIKEAHKLKTDALLTI</sequence>
<dbReference type="Proteomes" id="UP000254631">
    <property type="component" value="Unassembled WGS sequence"/>
</dbReference>
<evidence type="ECO:0000313" key="4">
    <source>
        <dbReference type="EMBL" id="MCZ4720227.1"/>
    </source>
</evidence>
<dbReference type="Proteomes" id="UP001071279">
    <property type="component" value="Unassembled WGS sequence"/>
</dbReference>
<dbReference type="AlphaFoldDB" id="A0A131A1D2"/>
<dbReference type="EMBL" id="DACWHX010000009">
    <property type="protein sequence ID" value="HAU1880342.1"/>
    <property type="molecule type" value="Genomic_DNA"/>
</dbReference>
<keyword evidence="1" id="KW-0812">Transmembrane</keyword>
<dbReference type="EMBL" id="JAPXIC010000091">
    <property type="protein sequence ID" value="MCZ4720227.1"/>
    <property type="molecule type" value="Genomic_DNA"/>
</dbReference>
<feature type="transmembrane region" description="Helical" evidence="1">
    <location>
        <begin position="142"/>
        <end position="165"/>
    </location>
</feature>
<dbReference type="Proteomes" id="UP000863577">
    <property type="component" value="Unassembled WGS sequence"/>
</dbReference>
<feature type="transmembrane region" description="Helical" evidence="1">
    <location>
        <begin position="109"/>
        <end position="130"/>
    </location>
</feature>
<name>A0A131A1D2_LEGPN</name>
<accession>A0A131A1D2</accession>
<dbReference type="eggNOG" id="ENOG50339QN">
    <property type="taxonomic scope" value="Bacteria"/>
</dbReference>
<dbReference type="EMBL" id="UGOL01000001">
    <property type="protein sequence ID" value="STX78581.1"/>
    <property type="molecule type" value="Genomic_DNA"/>
</dbReference>
<dbReference type="GeneID" id="57034428"/>
<dbReference type="Proteomes" id="UP000866496">
    <property type="component" value="Unassembled WGS sequence"/>
</dbReference>
<dbReference type="Pfam" id="PF11188">
    <property type="entry name" value="DUF2975"/>
    <property type="match status" value="1"/>
</dbReference>
<reference evidence="4" key="4">
    <citation type="submission" date="2022-12" db="EMBL/GenBank/DDBJ databases">
        <title>Comparative genomics of Legionella pneumophila isolates from the West Bank and Germany support molecular epidemiology of Legionnaires disease.</title>
        <authorList>
            <person name="Zayed A.R."/>
            <person name="Bitar D.M."/>
            <person name="Steinert M."/>
            <person name="Lueck C."/>
            <person name="Brettar I."/>
            <person name="Hoefle M.G."/>
            <person name="Bunk B."/>
        </authorList>
    </citation>
    <scope>NUCLEOTIDE SEQUENCE</scope>
    <source>
        <strain evidence="4">H23</strain>
    </source>
</reference>
<evidence type="ECO:0000313" key="5">
    <source>
        <dbReference type="EMBL" id="STX78581.1"/>
    </source>
</evidence>
<dbReference type="OMA" id="NINCFRY"/>
<evidence type="ECO:0000313" key="6">
    <source>
        <dbReference type="Proteomes" id="UP000254631"/>
    </source>
</evidence>
<evidence type="ECO:0000256" key="1">
    <source>
        <dbReference type="SAM" id="Phobius"/>
    </source>
</evidence>
<keyword evidence="1" id="KW-1133">Transmembrane helix</keyword>
<proteinExistence type="predicted"/>
<dbReference type="RefSeq" id="WP_010946173.1">
    <property type="nucleotide sequence ID" value="NZ_AP024961.1"/>
</dbReference>
<dbReference type="EMBL" id="DACWOD010000005">
    <property type="protein sequence ID" value="HAU2396299.1"/>
    <property type="molecule type" value="Genomic_DNA"/>
</dbReference>